<evidence type="ECO:0000256" key="5">
    <source>
        <dbReference type="SAM" id="MobiDB-lite"/>
    </source>
</evidence>
<reference evidence="8" key="1">
    <citation type="submission" date="2022-11" db="EMBL/GenBank/DDBJ databases">
        <title>Centuries of genome instability and evolution in soft-shell clam transmissible cancer (bioRxiv).</title>
        <authorList>
            <person name="Hart S.F.M."/>
            <person name="Yonemitsu M.A."/>
            <person name="Giersch R.M."/>
            <person name="Beal B.F."/>
            <person name="Arriagada G."/>
            <person name="Davis B.W."/>
            <person name="Ostrander E.A."/>
            <person name="Goff S.P."/>
            <person name="Metzger M.J."/>
        </authorList>
    </citation>
    <scope>NUCLEOTIDE SEQUENCE</scope>
    <source>
        <strain evidence="8">MELC-2E11</strain>
        <tissue evidence="8">Siphon/mantle</tissue>
    </source>
</reference>
<dbReference type="PANTHER" id="PTHR13859">
    <property type="entry name" value="ATROPHIN-RELATED"/>
    <property type="match status" value="1"/>
</dbReference>
<keyword evidence="3" id="KW-0804">Transcription</keyword>
<feature type="domain" description="SANT" evidence="7">
    <location>
        <begin position="212"/>
        <end position="264"/>
    </location>
</feature>
<dbReference type="PROSITE" id="PS51293">
    <property type="entry name" value="SANT"/>
    <property type="match status" value="1"/>
</dbReference>
<gene>
    <name evidence="8" type="ORF">MAR_005038</name>
</gene>
<feature type="compositionally biased region" description="Basic and acidic residues" evidence="5">
    <location>
        <begin position="35"/>
        <end position="44"/>
    </location>
</feature>
<evidence type="ECO:0000256" key="4">
    <source>
        <dbReference type="ARBA" id="ARBA00023242"/>
    </source>
</evidence>
<dbReference type="SUPFAM" id="SSF46689">
    <property type="entry name" value="Homeodomain-like"/>
    <property type="match status" value="1"/>
</dbReference>
<name>A0ABY7F2G5_MYAAR</name>
<dbReference type="Proteomes" id="UP001164746">
    <property type="component" value="Chromosome 9"/>
</dbReference>
<sequence>MDPIPGAAIYDSENSISGEINDQNDPELQSISPQPRDENEKENKSSLGIKVKRKSRRACLLRQQQQQQQRLLEAARTFHPAADTFYCILGYNPETKRLATTQGQIRVGSMYQARMPECKPNVPPHEMPERSSLLEEFQWQPKGVLDGDLMMFLRAARSVAAFAGMCDGGNTDGCQAAAMDDTTLNAMHMLHRYDYDTGKALQGLVKAPALRTIDKKWNEEDTKRFVKGLRVYGKNFFKIRKELLPTKETGELVEYYYFWKKTPAAASNRPHRRHRKHGVKRATTRSQRPASSEFCKFY</sequence>
<keyword evidence="2" id="KW-0805">Transcription regulation</keyword>
<dbReference type="PROSITE" id="PS51156">
    <property type="entry name" value="ELM2"/>
    <property type="match status" value="1"/>
</dbReference>
<protein>
    <submittedName>
        <fullName evidence="8">RERE-like protein</fullName>
    </submittedName>
</protein>
<dbReference type="Gene3D" id="1.10.10.60">
    <property type="entry name" value="Homeodomain-like"/>
    <property type="match status" value="1"/>
</dbReference>
<comment type="subcellular location">
    <subcellularLocation>
        <location evidence="1">Nucleus</location>
    </subcellularLocation>
</comment>
<feature type="region of interest" description="Disordered" evidence="5">
    <location>
        <begin position="267"/>
        <end position="298"/>
    </location>
</feature>
<accession>A0ABY7F2G5</accession>
<feature type="region of interest" description="Disordered" evidence="5">
    <location>
        <begin position="1"/>
        <end position="49"/>
    </location>
</feature>
<dbReference type="InterPro" id="IPR000949">
    <property type="entry name" value="ELM2_dom"/>
</dbReference>
<feature type="compositionally biased region" description="Polar residues" evidence="5">
    <location>
        <begin position="12"/>
        <end position="33"/>
    </location>
</feature>
<evidence type="ECO:0000256" key="3">
    <source>
        <dbReference type="ARBA" id="ARBA00023163"/>
    </source>
</evidence>
<evidence type="ECO:0000256" key="2">
    <source>
        <dbReference type="ARBA" id="ARBA00023015"/>
    </source>
</evidence>
<dbReference type="SMART" id="SM00717">
    <property type="entry name" value="SANT"/>
    <property type="match status" value="1"/>
</dbReference>
<dbReference type="InterPro" id="IPR017884">
    <property type="entry name" value="SANT_dom"/>
</dbReference>
<dbReference type="EMBL" id="CP111020">
    <property type="protein sequence ID" value="WAR14933.1"/>
    <property type="molecule type" value="Genomic_DNA"/>
</dbReference>
<organism evidence="8 9">
    <name type="scientific">Mya arenaria</name>
    <name type="common">Soft-shell clam</name>
    <dbReference type="NCBI Taxonomy" id="6604"/>
    <lineage>
        <taxon>Eukaryota</taxon>
        <taxon>Metazoa</taxon>
        <taxon>Spiralia</taxon>
        <taxon>Lophotrochozoa</taxon>
        <taxon>Mollusca</taxon>
        <taxon>Bivalvia</taxon>
        <taxon>Autobranchia</taxon>
        <taxon>Heteroconchia</taxon>
        <taxon>Euheterodonta</taxon>
        <taxon>Imparidentia</taxon>
        <taxon>Neoheterodontei</taxon>
        <taxon>Myida</taxon>
        <taxon>Myoidea</taxon>
        <taxon>Myidae</taxon>
        <taxon>Mya</taxon>
    </lineage>
</organism>
<keyword evidence="9" id="KW-1185">Reference proteome</keyword>
<dbReference type="SMART" id="SM01189">
    <property type="entry name" value="ELM2"/>
    <property type="match status" value="1"/>
</dbReference>
<dbReference type="PANTHER" id="PTHR13859:SF11">
    <property type="entry name" value="GRUNGE, ISOFORM J"/>
    <property type="match status" value="1"/>
</dbReference>
<evidence type="ECO:0000313" key="8">
    <source>
        <dbReference type="EMBL" id="WAR14933.1"/>
    </source>
</evidence>
<evidence type="ECO:0000259" key="7">
    <source>
        <dbReference type="PROSITE" id="PS51293"/>
    </source>
</evidence>
<feature type="compositionally biased region" description="Basic residues" evidence="5">
    <location>
        <begin position="269"/>
        <end position="283"/>
    </location>
</feature>
<dbReference type="Pfam" id="PF01448">
    <property type="entry name" value="ELM2"/>
    <property type="match status" value="1"/>
</dbReference>
<dbReference type="InterPro" id="IPR009057">
    <property type="entry name" value="Homeodomain-like_sf"/>
</dbReference>
<keyword evidence="4" id="KW-0539">Nucleus</keyword>
<evidence type="ECO:0000259" key="6">
    <source>
        <dbReference type="PROSITE" id="PS51156"/>
    </source>
</evidence>
<dbReference type="Gene3D" id="4.10.1240.50">
    <property type="match status" value="1"/>
</dbReference>
<feature type="domain" description="ELM2" evidence="6">
    <location>
        <begin position="103"/>
        <end position="208"/>
    </location>
</feature>
<dbReference type="CDD" id="cd11661">
    <property type="entry name" value="SANT_MTA3_like"/>
    <property type="match status" value="1"/>
</dbReference>
<dbReference type="InterPro" id="IPR001005">
    <property type="entry name" value="SANT/Myb"/>
</dbReference>
<proteinExistence type="predicted"/>
<evidence type="ECO:0000313" key="9">
    <source>
        <dbReference type="Proteomes" id="UP001164746"/>
    </source>
</evidence>
<evidence type="ECO:0000256" key="1">
    <source>
        <dbReference type="ARBA" id="ARBA00004123"/>
    </source>
</evidence>